<dbReference type="InterPro" id="IPR016024">
    <property type="entry name" value="ARM-type_fold"/>
</dbReference>
<dbReference type="EMBL" id="BAABHK010000027">
    <property type="protein sequence ID" value="GAA4639347.1"/>
    <property type="molecule type" value="Genomic_DNA"/>
</dbReference>
<protein>
    <recommendedName>
        <fullName evidence="3">HEAT repeat domain-containing protein</fullName>
    </recommendedName>
</protein>
<proteinExistence type="predicted"/>
<evidence type="ECO:0000313" key="2">
    <source>
        <dbReference type="Proteomes" id="UP001501442"/>
    </source>
</evidence>
<evidence type="ECO:0008006" key="3">
    <source>
        <dbReference type="Google" id="ProtNLM"/>
    </source>
</evidence>
<organism evidence="1 2">
    <name type="scientific">Actinoallomurus vinaceus</name>
    <dbReference type="NCBI Taxonomy" id="1080074"/>
    <lineage>
        <taxon>Bacteria</taxon>
        <taxon>Bacillati</taxon>
        <taxon>Actinomycetota</taxon>
        <taxon>Actinomycetes</taxon>
        <taxon>Streptosporangiales</taxon>
        <taxon>Thermomonosporaceae</taxon>
        <taxon>Actinoallomurus</taxon>
    </lineage>
</organism>
<comment type="caution">
    <text evidence="1">The sequence shown here is derived from an EMBL/GenBank/DDBJ whole genome shotgun (WGS) entry which is preliminary data.</text>
</comment>
<dbReference type="RefSeq" id="WP_345442861.1">
    <property type="nucleotide sequence ID" value="NZ_BAABHK010000027.1"/>
</dbReference>
<name>A0ABP8UTS2_9ACTN</name>
<dbReference type="SUPFAM" id="SSF48371">
    <property type="entry name" value="ARM repeat"/>
    <property type="match status" value="1"/>
</dbReference>
<sequence length="714" mass="79149">MSDDEKSRLGEFSARLESDDIDVVCGTLDDYQSAQADTRWGVDNPYWPLANEVRFAARDLLGQPPSGRSHASALTVMLHLAEEEDADLIADALEGAPDAEVREMALLAAGTALAEGEEPNRRLLALISAMVLDEGLDVRDRKDAVHALDDLDLPQVEDLIVRLSESSELELQVCAAGCLATPLRLRVHRDRVRRLAESWPEDAGWGAEHIREAVEGFHSTYWKDAELDDPVLQEAHDELRFPLSDEGCLRAFATLLRSEDPVAVGIALDHYESSEGLRRVLEDEERAEAYLPEVLARAREVLRRPMSPAEVSALNMIGARHAEPGDADVLLDVLTRTDSDAVRKEAIWMAYGVLDEAEVKDKRLVAALGDLIFDPSVGFYITKETAIRVLADSLGADADDILLRALREGEPKVQAHASYFLVRTGGLDRHRAILEEVAESWGDRPPQYPWGEDPIELIFGKPHSVHWEEHRLADPDLYRAHKRLRAPTVDESYHQALRALLESDDQAAVGIALDHWWSPDGAVKRGGEEAREPERALVLDRIREVLRQPPSPAELSRVYGPEAKHLTALSALDVVAAEEPSLLAEVVAAATSDLVRERALDAVEAVFKDAEEADLRLVEALESVACDENMPLNDRVRALELLDESPGTNSVDALVRATRCPEVEVQAAAAWGLMWEEVIEDHRAMLEELSATWPVEDAPWEVTRVRDMLNAAKK</sequence>
<gene>
    <name evidence="1" type="ORF">GCM10023196_100600</name>
</gene>
<keyword evidence="2" id="KW-1185">Reference proteome</keyword>
<accession>A0ABP8UTS2</accession>
<dbReference type="Proteomes" id="UP001501442">
    <property type="component" value="Unassembled WGS sequence"/>
</dbReference>
<reference evidence="2" key="1">
    <citation type="journal article" date="2019" name="Int. J. Syst. Evol. Microbiol.">
        <title>The Global Catalogue of Microorganisms (GCM) 10K type strain sequencing project: providing services to taxonomists for standard genome sequencing and annotation.</title>
        <authorList>
            <consortium name="The Broad Institute Genomics Platform"/>
            <consortium name="The Broad Institute Genome Sequencing Center for Infectious Disease"/>
            <person name="Wu L."/>
            <person name="Ma J."/>
        </authorList>
    </citation>
    <scope>NUCLEOTIDE SEQUENCE [LARGE SCALE GENOMIC DNA]</scope>
    <source>
        <strain evidence="2">JCM 17939</strain>
    </source>
</reference>
<evidence type="ECO:0000313" key="1">
    <source>
        <dbReference type="EMBL" id="GAA4639347.1"/>
    </source>
</evidence>